<dbReference type="InterPro" id="IPR036514">
    <property type="entry name" value="SGNH_hydro_sf"/>
</dbReference>
<accession>A0A1H6E0Y8</accession>
<dbReference type="PANTHER" id="PTHR37981:SF1">
    <property type="entry name" value="SGNH HYDROLASE-TYPE ESTERASE DOMAIN-CONTAINING PROTEIN"/>
    <property type="match status" value="1"/>
</dbReference>
<evidence type="ECO:0000256" key="1">
    <source>
        <dbReference type="PIRSR" id="PIRSR637460-1"/>
    </source>
</evidence>
<dbReference type="Proteomes" id="UP000236754">
    <property type="component" value="Unassembled WGS sequence"/>
</dbReference>
<evidence type="ECO:0000259" key="4">
    <source>
        <dbReference type="Pfam" id="PF13472"/>
    </source>
</evidence>
<feature type="signal peptide" evidence="3">
    <location>
        <begin position="1"/>
        <end position="31"/>
    </location>
</feature>
<evidence type="ECO:0000313" key="5">
    <source>
        <dbReference type="EMBL" id="SEG85276.1"/>
    </source>
</evidence>
<dbReference type="GO" id="GO:0016788">
    <property type="term" value="F:hydrolase activity, acting on ester bonds"/>
    <property type="evidence" value="ECO:0007669"/>
    <property type="project" value="InterPro"/>
</dbReference>
<dbReference type="GO" id="GO:0006629">
    <property type="term" value="P:lipid metabolic process"/>
    <property type="evidence" value="ECO:0007669"/>
    <property type="project" value="TreeGrafter"/>
</dbReference>
<feature type="disulfide bond" evidence="2">
    <location>
        <begin position="238"/>
        <end position="298"/>
    </location>
</feature>
<dbReference type="PANTHER" id="PTHR37981">
    <property type="entry name" value="LIPASE 2"/>
    <property type="match status" value="1"/>
</dbReference>
<organism evidence="6 7">
    <name type="scientific">Actinacidiphila yanglinensis</name>
    <dbReference type="NCBI Taxonomy" id="310779"/>
    <lineage>
        <taxon>Bacteria</taxon>
        <taxon>Bacillati</taxon>
        <taxon>Actinomycetota</taxon>
        <taxon>Actinomycetes</taxon>
        <taxon>Kitasatosporales</taxon>
        <taxon>Streptomycetaceae</taxon>
        <taxon>Actinacidiphila</taxon>
    </lineage>
</organism>
<dbReference type="AlphaFoldDB" id="A0A1H6E0Y8"/>
<dbReference type="EMBL" id="FNVU01000016">
    <property type="protein sequence ID" value="SEG85276.1"/>
    <property type="molecule type" value="Genomic_DNA"/>
</dbReference>
<dbReference type="Pfam" id="PF13472">
    <property type="entry name" value="Lipase_GDSL_2"/>
    <property type="match status" value="1"/>
</dbReference>
<sequence>MPSAMRKTTKTPVVRRLAAAAIALGSCLTLAGPAAHAGAAPADPVPTVFFGDSYTANYGIAPVNHEGEARFFCFQAKENYPAVATQRLADKGVTLDVQSDVSCGGALVHHFWEKQELPFGLGELPPQQDALKPDTQLAVGSMGGNTVGFNRILKQCSAKLRGVEGTLLPGTPVDEDVPAAKCSEFFASGDGKQWLDDQFERVGYDLEEMLERIAYFSPDAKRVLVGYPRLVPADTAKCQTPAPGQTELPFADIPQDALPVLDQVQKRLDDVMKKAVADTDGGADFVDLYARTGSNTACDGTNRGIGGLLEPSQLKIGEQALPWYLHPNDKGRDIQATQVADTVQQVLNR</sequence>
<keyword evidence="2" id="KW-1015">Disulfide bond</keyword>
<evidence type="ECO:0000256" key="3">
    <source>
        <dbReference type="SAM" id="SignalP"/>
    </source>
</evidence>
<proteinExistence type="predicted"/>
<keyword evidence="3" id="KW-0732">Signal</keyword>
<name>A0A1H6E0Y8_9ACTN</name>
<dbReference type="PROSITE" id="PS51257">
    <property type="entry name" value="PROKAR_LIPOPROTEIN"/>
    <property type="match status" value="1"/>
</dbReference>
<feature type="domain" description="SGNH hydrolase-type esterase" evidence="4">
    <location>
        <begin position="49"/>
        <end position="332"/>
    </location>
</feature>
<dbReference type="Gene3D" id="3.40.50.1110">
    <property type="entry name" value="SGNH hydrolase"/>
    <property type="match status" value="1"/>
</dbReference>
<feature type="disulfide bond" evidence="2">
    <location>
        <begin position="156"/>
        <end position="182"/>
    </location>
</feature>
<evidence type="ECO:0000313" key="7">
    <source>
        <dbReference type="Proteomes" id="UP000236754"/>
    </source>
</evidence>
<feature type="active site" evidence="1">
    <location>
        <position position="326"/>
    </location>
</feature>
<dbReference type="InterPro" id="IPR013830">
    <property type="entry name" value="SGNH_hydro"/>
</dbReference>
<feature type="active site" description="Nucleophile" evidence="1">
    <location>
        <position position="53"/>
    </location>
</feature>
<gene>
    <name evidence="5" type="ORF">SAMN05216223_11623</name>
    <name evidence="6" type="ORF">SAMN05216223_12323</name>
</gene>
<dbReference type="CDD" id="cd01823">
    <property type="entry name" value="SEST_like"/>
    <property type="match status" value="1"/>
</dbReference>
<feature type="chain" id="PRO_5038216891" evidence="3">
    <location>
        <begin position="32"/>
        <end position="349"/>
    </location>
</feature>
<keyword evidence="6" id="KW-0378">Hydrolase</keyword>
<reference evidence="6 7" key="1">
    <citation type="submission" date="2016-10" db="EMBL/GenBank/DDBJ databases">
        <authorList>
            <person name="de Groot N.N."/>
        </authorList>
    </citation>
    <scope>NUCLEOTIDE SEQUENCE [LARGE SCALE GENOMIC DNA]</scope>
    <source>
        <strain evidence="6 7">CGMCC 4.2023</strain>
    </source>
</reference>
<dbReference type="SUPFAM" id="SSF52266">
    <property type="entry name" value="SGNH hydrolase"/>
    <property type="match status" value="1"/>
</dbReference>
<protein>
    <submittedName>
        <fullName evidence="6">GDSL-like Lipase/Acylhydrolase family protein</fullName>
    </submittedName>
</protein>
<dbReference type="InterPro" id="IPR037460">
    <property type="entry name" value="SEST-like"/>
</dbReference>
<evidence type="ECO:0000313" key="6">
    <source>
        <dbReference type="EMBL" id="SEG91081.1"/>
    </source>
</evidence>
<dbReference type="EMBL" id="FNVU01000023">
    <property type="protein sequence ID" value="SEG91081.1"/>
    <property type="molecule type" value="Genomic_DNA"/>
</dbReference>
<keyword evidence="7" id="KW-1185">Reference proteome</keyword>
<feature type="disulfide bond" evidence="2">
    <location>
        <begin position="73"/>
        <end position="103"/>
    </location>
</feature>
<evidence type="ECO:0000256" key="2">
    <source>
        <dbReference type="PIRSR" id="PIRSR637460-2"/>
    </source>
</evidence>